<evidence type="ECO:0000313" key="1">
    <source>
        <dbReference type="EMBL" id="OMO58444.1"/>
    </source>
</evidence>
<evidence type="ECO:0000313" key="2">
    <source>
        <dbReference type="Proteomes" id="UP000187203"/>
    </source>
</evidence>
<proteinExistence type="predicted"/>
<comment type="caution">
    <text evidence="1">The sequence shown here is derived from an EMBL/GenBank/DDBJ whole genome shotgun (WGS) entry which is preliminary data.</text>
</comment>
<gene>
    <name evidence="1" type="ORF">COLO4_34645</name>
</gene>
<sequence length="66" mass="7484">MAKVHCGLKKKRFGRFQCSFLQLGGFRVAMEIDRRNNHRLLSEEKGIIVGFPTRVKTSVHVGETAP</sequence>
<dbReference type="Proteomes" id="UP000187203">
    <property type="component" value="Unassembled WGS sequence"/>
</dbReference>
<protein>
    <submittedName>
        <fullName evidence="1">Uncharacterized protein</fullName>
    </submittedName>
</protein>
<accession>A0A1R3GK14</accession>
<dbReference type="EMBL" id="AWUE01022417">
    <property type="protein sequence ID" value="OMO58444.1"/>
    <property type="molecule type" value="Genomic_DNA"/>
</dbReference>
<organism evidence="1 2">
    <name type="scientific">Corchorus olitorius</name>
    <dbReference type="NCBI Taxonomy" id="93759"/>
    <lineage>
        <taxon>Eukaryota</taxon>
        <taxon>Viridiplantae</taxon>
        <taxon>Streptophyta</taxon>
        <taxon>Embryophyta</taxon>
        <taxon>Tracheophyta</taxon>
        <taxon>Spermatophyta</taxon>
        <taxon>Magnoliopsida</taxon>
        <taxon>eudicotyledons</taxon>
        <taxon>Gunneridae</taxon>
        <taxon>Pentapetalae</taxon>
        <taxon>rosids</taxon>
        <taxon>malvids</taxon>
        <taxon>Malvales</taxon>
        <taxon>Malvaceae</taxon>
        <taxon>Grewioideae</taxon>
        <taxon>Apeibeae</taxon>
        <taxon>Corchorus</taxon>
    </lineage>
</organism>
<reference evidence="2" key="1">
    <citation type="submission" date="2013-09" db="EMBL/GenBank/DDBJ databases">
        <title>Corchorus olitorius genome sequencing.</title>
        <authorList>
            <person name="Alam M."/>
            <person name="Haque M.S."/>
            <person name="Islam M.S."/>
            <person name="Emdad E.M."/>
            <person name="Islam M.M."/>
            <person name="Ahmed B."/>
            <person name="Halim A."/>
            <person name="Hossen Q.M.M."/>
            <person name="Hossain M.Z."/>
            <person name="Ahmed R."/>
            <person name="Khan M.M."/>
            <person name="Islam R."/>
            <person name="Rashid M.M."/>
            <person name="Khan S.A."/>
            <person name="Rahman M.S."/>
            <person name="Alam M."/>
            <person name="Yahiya A.S."/>
            <person name="Khan M.S."/>
            <person name="Azam M.S."/>
            <person name="Haque T."/>
            <person name="Lashkar M.Z.H."/>
            <person name="Akhand A.I."/>
            <person name="Morshed G."/>
            <person name="Roy S."/>
            <person name="Uddin K.S."/>
            <person name="Rabeya T."/>
            <person name="Hossain A.S."/>
            <person name="Chowdhury A."/>
            <person name="Snigdha A.R."/>
            <person name="Mortoza M.S."/>
            <person name="Matin S.A."/>
            <person name="Hoque S.M.E."/>
            <person name="Islam M.K."/>
            <person name="Roy D.K."/>
            <person name="Haider R."/>
            <person name="Moosa M.M."/>
            <person name="Elias S.M."/>
            <person name="Hasan A.M."/>
            <person name="Jahan S."/>
            <person name="Shafiuddin M."/>
            <person name="Mahmood N."/>
            <person name="Shommy N.S."/>
        </authorList>
    </citation>
    <scope>NUCLEOTIDE SEQUENCE [LARGE SCALE GENOMIC DNA]</scope>
    <source>
        <strain evidence="2">cv. O-4</strain>
    </source>
</reference>
<name>A0A1R3GK14_9ROSI</name>
<keyword evidence="2" id="KW-1185">Reference proteome</keyword>
<dbReference type="AlphaFoldDB" id="A0A1R3GK14"/>